<dbReference type="InterPro" id="IPR025060">
    <property type="entry name" value="DUF3999"/>
</dbReference>
<gene>
    <name evidence="3" type="ORF">GA0061070_101579</name>
</gene>
<dbReference type="OrthoDB" id="5405606at2"/>
<keyword evidence="1" id="KW-1133">Transmembrane helix</keyword>
<keyword evidence="1" id="KW-0472">Membrane</keyword>
<evidence type="ECO:0000313" key="4">
    <source>
        <dbReference type="Proteomes" id="UP000198515"/>
    </source>
</evidence>
<keyword evidence="4" id="KW-1185">Reference proteome</keyword>
<protein>
    <recommendedName>
        <fullName evidence="5">DUF3999 domain-containing protein</fullName>
    </recommendedName>
</protein>
<dbReference type="Pfam" id="PF13163">
    <property type="entry name" value="DUF3999"/>
    <property type="match status" value="1"/>
</dbReference>
<dbReference type="EMBL" id="FMBC01000015">
    <property type="protein sequence ID" value="SCC29154.1"/>
    <property type="molecule type" value="Genomic_DNA"/>
</dbReference>
<reference evidence="4" key="1">
    <citation type="submission" date="2016-08" db="EMBL/GenBank/DDBJ databases">
        <authorList>
            <person name="Varghese N."/>
            <person name="Submissions Spin"/>
        </authorList>
    </citation>
    <scope>NUCLEOTIDE SEQUENCE [LARGE SCALE GENOMIC DNA]</scope>
    <source>
        <strain evidence="4">REICA_142</strain>
    </source>
</reference>
<dbReference type="AlphaFoldDB" id="A0A1C4DCQ3"/>
<feature type="chain" id="PRO_5008690435" description="DUF3999 domain-containing protein" evidence="2">
    <location>
        <begin position="22"/>
        <end position="458"/>
    </location>
</feature>
<accession>A0A1C4DCQ3</accession>
<organism evidence="3 4">
    <name type="scientific">Kosakonia oryziphila</name>
    <dbReference type="NCBI Taxonomy" id="1005667"/>
    <lineage>
        <taxon>Bacteria</taxon>
        <taxon>Pseudomonadati</taxon>
        <taxon>Pseudomonadota</taxon>
        <taxon>Gammaproteobacteria</taxon>
        <taxon>Enterobacterales</taxon>
        <taxon>Enterobacteriaceae</taxon>
        <taxon>Kosakonia</taxon>
    </lineage>
</organism>
<name>A0A1C4DCQ3_9ENTR</name>
<feature type="signal peptide" evidence="2">
    <location>
        <begin position="1"/>
        <end position="21"/>
    </location>
</feature>
<evidence type="ECO:0000313" key="3">
    <source>
        <dbReference type="EMBL" id="SCC29154.1"/>
    </source>
</evidence>
<proteinExistence type="predicted"/>
<evidence type="ECO:0008006" key="5">
    <source>
        <dbReference type="Google" id="ProtNLM"/>
    </source>
</evidence>
<keyword evidence="1" id="KW-0812">Transmembrane</keyword>
<evidence type="ECO:0000256" key="2">
    <source>
        <dbReference type="SAM" id="SignalP"/>
    </source>
</evidence>
<evidence type="ECO:0000256" key="1">
    <source>
        <dbReference type="SAM" id="Phobius"/>
    </source>
</evidence>
<dbReference type="Proteomes" id="UP000198515">
    <property type="component" value="Unassembled WGS sequence"/>
</dbReference>
<keyword evidence="2" id="KW-0732">Signal</keyword>
<dbReference type="RefSeq" id="WP_090135580.1">
    <property type="nucleotide sequence ID" value="NZ_FMBC01000015.1"/>
</dbReference>
<feature type="transmembrane region" description="Helical" evidence="1">
    <location>
        <begin position="431"/>
        <end position="452"/>
    </location>
</feature>
<sequence>MTTWHGVVLAALITATGAAISSEPLPDSPQDYAFGATLDLPQPASWYRVDLPLDVYTQSTWPDLRDVRVFNRDGERVPFTLETQSAAPHAPVAIPLRVFPLDSSPVEAGEQGQNVVRLHSSSGVDIRIEGEPVEVVGKSYLLALPENMPETFTLAQLKLTWPEAVAKWRSKVTLFFSADMRSWTTLQENAPVMELASGNDRLKIDQINVNQTMSADGVRYLLMVFDTPNLPVTIKQVTATLGSEPTPLEQVQIASRGQRVSSTEAQYQWAQPQPLSSLSVKLAEGSVLPVEIALRSSASAGWQPLSKTVLWQRNEQASAPITLPEGVVQAVRITTLDARLPGELPQISGSRSRQSLLFNAQGKGPFMLAWGNRAAQSAAVTLDTLIPEALRKQIDLAAIPEVQVAERITPGGQDRLTATSPAERQGLWKTWLVWGVLLLGVVVLVWMALHIWREVKTR</sequence>